<dbReference type="InterPro" id="IPR001938">
    <property type="entry name" value="Thaumatin"/>
</dbReference>
<feature type="disulfide bond" evidence="1">
    <location>
        <begin position="73"/>
        <end position="84"/>
    </location>
</feature>
<keyword evidence="4" id="KW-1185">Reference proteome</keyword>
<evidence type="ECO:0000256" key="1">
    <source>
        <dbReference type="PIRSR" id="PIRSR002703-1"/>
    </source>
</evidence>
<accession>A0AAD6SAR9</accession>
<feature type="disulfide bond" evidence="1">
    <location>
        <begin position="141"/>
        <end position="235"/>
    </location>
</feature>
<dbReference type="InterPro" id="IPR037176">
    <property type="entry name" value="Osmotin/thaumatin-like_sf"/>
</dbReference>
<comment type="caution">
    <text evidence="3">The sequence shown here is derived from an EMBL/GenBank/DDBJ whole genome shotgun (WGS) entry which is preliminary data.</text>
</comment>
<dbReference type="PANTHER" id="PTHR31048">
    <property type="entry name" value="OS03G0233200 PROTEIN"/>
    <property type="match status" value="1"/>
</dbReference>
<name>A0AAD6SAR9_9AGAR</name>
<feature type="disulfide bond" evidence="1">
    <location>
        <begin position="191"/>
        <end position="201"/>
    </location>
</feature>
<dbReference type="SUPFAM" id="SSF49870">
    <property type="entry name" value="Osmotin, thaumatin-like protein"/>
    <property type="match status" value="1"/>
</dbReference>
<feature type="disulfide bond" evidence="1">
    <location>
        <begin position="89"/>
        <end position="95"/>
    </location>
</feature>
<dbReference type="AlphaFoldDB" id="A0AAD6SAR9"/>
<dbReference type="SMART" id="SM00205">
    <property type="entry name" value="THN"/>
    <property type="match status" value="1"/>
</dbReference>
<feature type="disulfide bond" evidence="1">
    <location>
        <begin position="154"/>
        <end position="171"/>
    </location>
</feature>
<dbReference type="Pfam" id="PF00314">
    <property type="entry name" value="Thaumatin"/>
    <property type="match status" value="1"/>
</dbReference>
<evidence type="ECO:0000256" key="2">
    <source>
        <dbReference type="SAM" id="SignalP"/>
    </source>
</evidence>
<keyword evidence="2" id="KW-0732">Signal</keyword>
<organism evidence="3 4">
    <name type="scientific">Mycena alexandri</name>
    <dbReference type="NCBI Taxonomy" id="1745969"/>
    <lineage>
        <taxon>Eukaryota</taxon>
        <taxon>Fungi</taxon>
        <taxon>Dikarya</taxon>
        <taxon>Basidiomycota</taxon>
        <taxon>Agaricomycotina</taxon>
        <taxon>Agaricomycetes</taxon>
        <taxon>Agaricomycetidae</taxon>
        <taxon>Agaricales</taxon>
        <taxon>Marasmiineae</taxon>
        <taxon>Mycenaceae</taxon>
        <taxon>Mycena</taxon>
    </lineage>
</organism>
<dbReference type="EMBL" id="JARJCM010000191">
    <property type="protein sequence ID" value="KAJ7023261.1"/>
    <property type="molecule type" value="Genomic_DNA"/>
</dbReference>
<dbReference type="PRINTS" id="PR00347">
    <property type="entry name" value="THAUMATIN"/>
</dbReference>
<gene>
    <name evidence="3" type="ORF">C8F04DRAFT_1011590</name>
</gene>
<dbReference type="PIRSF" id="PIRSF002703">
    <property type="entry name" value="Thaumatin"/>
    <property type="match status" value="1"/>
</dbReference>
<evidence type="ECO:0000313" key="3">
    <source>
        <dbReference type="EMBL" id="KAJ7023261.1"/>
    </source>
</evidence>
<sequence length="249" mass="25692">MKSFALSLAIASTAAARTLTVVNSCPFTIWPALFTSSGGHPSQPTGWEAAAFTQVQFDVASDWDGRVWGRRDCDFSTNPGPNSCVDGGCNGGLLCDVNTGTGVPPATLAEFNFNGGGTDFYDVSLVDGYNLPMKIDNNVGCGAPSCPVDLGPNCPAGQKGPFDSAGFPVGCNSACTIDALNGNAANSPNCCSGDHDTAATCPPSGVTNYEYFKSNCPNAYAYAYDESSGTALWTCPTGQDAAYTITFCP</sequence>
<dbReference type="PROSITE" id="PS51367">
    <property type="entry name" value="THAUMATIN_2"/>
    <property type="match status" value="1"/>
</dbReference>
<proteinExistence type="predicted"/>
<protein>
    <submittedName>
        <fullName evidence="3">Thaumatin-like protein</fullName>
    </submittedName>
</protein>
<feature type="disulfide bond" evidence="1">
    <location>
        <begin position="175"/>
        <end position="190"/>
    </location>
</feature>
<keyword evidence="1" id="KW-1015">Disulfide bond</keyword>
<dbReference type="Proteomes" id="UP001218188">
    <property type="component" value="Unassembled WGS sequence"/>
</dbReference>
<evidence type="ECO:0000313" key="4">
    <source>
        <dbReference type="Proteomes" id="UP001218188"/>
    </source>
</evidence>
<feature type="disulfide bond" evidence="1">
    <location>
        <begin position="146"/>
        <end position="216"/>
    </location>
</feature>
<feature type="chain" id="PRO_5042063715" evidence="2">
    <location>
        <begin position="17"/>
        <end position="249"/>
    </location>
</feature>
<dbReference type="Gene3D" id="2.60.110.10">
    <property type="entry name" value="Thaumatin"/>
    <property type="match status" value="1"/>
</dbReference>
<reference evidence="3" key="1">
    <citation type="submission" date="2023-03" db="EMBL/GenBank/DDBJ databases">
        <title>Massive genome expansion in bonnet fungi (Mycena s.s.) driven by repeated elements and novel gene families across ecological guilds.</title>
        <authorList>
            <consortium name="Lawrence Berkeley National Laboratory"/>
            <person name="Harder C.B."/>
            <person name="Miyauchi S."/>
            <person name="Viragh M."/>
            <person name="Kuo A."/>
            <person name="Thoen E."/>
            <person name="Andreopoulos B."/>
            <person name="Lu D."/>
            <person name="Skrede I."/>
            <person name="Drula E."/>
            <person name="Henrissat B."/>
            <person name="Morin E."/>
            <person name="Kohler A."/>
            <person name="Barry K."/>
            <person name="LaButti K."/>
            <person name="Morin E."/>
            <person name="Salamov A."/>
            <person name="Lipzen A."/>
            <person name="Mereny Z."/>
            <person name="Hegedus B."/>
            <person name="Baldrian P."/>
            <person name="Stursova M."/>
            <person name="Weitz H."/>
            <person name="Taylor A."/>
            <person name="Grigoriev I.V."/>
            <person name="Nagy L.G."/>
            <person name="Martin F."/>
            <person name="Kauserud H."/>
        </authorList>
    </citation>
    <scope>NUCLEOTIDE SEQUENCE</scope>
    <source>
        <strain evidence="3">CBHHK200</strain>
    </source>
</reference>
<feature type="signal peptide" evidence="2">
    <location>
        <begin position="1"/>
        <end position="16"/>
    </location>
</feature>
<feature type="disulfide bond" evidence="1">
    <location>
        <begin position="25"/>
        <end position="248"/>
    </location>
</feature>